<dbReference type="InterPro" id="IPR013187">
    <property type="entry name" value="F-box-assoc_dom_typ3"/>
</dbReference>
<feature type="region of interest" description="Disordered" evidence="1">
    <location>
        <begin position="1"/>
        <end position="98"/>
    </location>
</feature>
<dbReference type="AlphaFoldDB" id="R7WAP1"/>
<dbReference type="EnsemblPlants" id="EMT19477">
    <property type="protein sequence ID" value="EMT19477"/>
    <property type="gene ID" value="F775_10766"/>
</dbReference>
<feature type="compositionally biased region" description="Polar residues" evidence="1">
    <location>
        <begin position="51"/>
        <end position="62"/>
    </location>
</feature>
<name>R7WAP1_AEGTA</name>
<proteinExistence type="predicted"/>
<reference evidence="3" key="1">
    <citation type="submission" date="2015-06" db="UniProtKB">
        <authorList>
            <consortium name="EnsemblPlants"/>
        </authorList>
    </citation>
    <scope>IDENTIFICATION</scope>
</reference>
<feature type="compositionally biased region" description="Basic and acidic residues" evidence="1">
    <location>
        <begin position="26"/>
        <end position="38"/>
    </location>
</feature>
<dbReference type="PANTHER" id="PTHR31672">
    <property type="entry name" value="BNACNNG10540D PROTEIN"/>
    <property type="match status" value="1"/>
</dbReference>
<organism evidence="3">
    <name type="scientific">Aegilops tauschii</name>
    <name type="common">Tausch's goatgrass</name>
    <name type="synonym">Aegilops squarrosa</name>
    <dbReference type="NCBI Taxonomy" id="37682"/>
    <lineage>
        <taxon>Eukaryota</taxon>
        <taxon>Viridiplantae</taxon>
        <taxon>Streptophyta</taxon>
        <taxon>Embryophyta</taxon>
        <taxon>Tracheophyta</taxon>
        <taxon>Spermatophyta</taxon>
        <taxon>Magnoliopsida</taxon>
        <taxon>Liliopsida</taxon>
        <taxon>Poales</taxon>
        <taxon>Poaceae</taxon>
        <taxon>BOP clade</taxon>
        <taxon>Pooideae</taxon>
        <taxon>Triticodae</taxon>
        <taxon>Triticeae</taxon>
        <taxon>Triticinae</taxon>
        <taxon>Aegilops</taxon>
    </lineage>
</organism>
<dbReference type="InterPro" id="IPR050796">
    <property type="entry name" value="SCF_F-box_component"/>
</dbReference>
<dbReference type="SUPFAM" id="SSF81383">
    <property type="entry name" value="F-box domain"/>
    <property type="match status" value="1"/>
</dbReference>
<evidence type="ECO:0000259" key="2">
    <source>
        <dbReference type="Pfam" id="PF08268"/>
    </source>
</evidence>
<protein>
    <recommendedName>
        <fullName evidence="2">F-box associated beta-propeller type 3 domain-containing protein</fullName>
    </recommendedName>
</protein>
<feature type="domain" description="F-box associated beta-propeller type 3" evidence="2">
    <location>
        <begin position="170"/>
        <end position="358"/>
    </location>
</feature>
<dbReference type="Pfam" id="PF08268">
    <property type="entry name" value="FBA_3"/>
    <property type="match status" value="1"/>
</dbReference>
<dbReference type="PANTHER" id="PTHR31672:SF2">
    <property type="entry name" value="F-BOX DOMAIN-CONTAINING PROTEIN"/>
    <property type="match status" value="1"/>
</dbReference>
<accession>R7WAP1</accession>
<dbReference type="InterPro" id="IPR036047">
    <property type="entry name" value="F-box-like_dom_sf"/>
</dbReference>
<evidence type="ECO:0000256" key="1">
    <source>
        <dbReference type="SAM" id="MobiDB-lite"/>
    </source>
</evidence>
<sequence>MYTLICPSDSPPGGGRTVPWTVSRTALREDLRNSDGHSDSPSGGPLKLGQSHGQPFRSNSQHDSSRSCHGIPAGDHGDASRPWPPGGDHHLGDPRPSPPKSLLRCRAVCRVWRHATTHRQFLLAHHVRQPSLPIVFSYGNEIGKKIATLDHRAGAHDAQLQPIDLSDQIFLVASSDGLLIPYKYGTDASRCFFVYNPTMGQHSPIQQLLGFNIMGMYPHRPTGEYRLLLQNSSRDQIGCYVFALGSDQPPRYIGWPEKASEWFIVPVRVHDSLHWYPIYLSKQTEPVMVFDTMSESFRQMHAPIIPTKACMFEMDDTLGIYSCNTTLEIVNIWVLHNYQSEVWNLKYRVALPIAEIREKFDDHDAYWNANVASDVLLLVGHDWRLPQMWWFLGIYRTHSPCGIAVVHKSYY</sequence>
<evidence type="ECO:0000313" key="3">
    <source>
        <dbReference type="EnsemblPlants" id="EMT19477"/>
    </source>
</evidence>